<dbReference type="InterPro" id="IPR032259">
    <property type="entry name" value="HIBYL-CoA-H"/>
</dbReference>
<name>A0A0W0RJM6_LEGBO</name>
<dbReference type="Proteomes" id="UP000054695">
    <property type="component" value="Unassembled WGS sequence"/>
</dbReference>
<dbReference type="InterPro" id="IPR045004">
    <property type="entry name" value="ECH_dom"/>
</dbReference>
<feature type="domain" description="Enoyl-CoA hydratase/isomerase" evidence="4">
    <location>
        <begin position="14"/>
        <end position="340"/>
    </location>
</feature>
<dbReference type="GO" id="GO:0006574">
    <property type="term" value="P:L-valine catabolic process"/>
    <property type="evidence" value="ECO:0007669"/>
    <property type="project" value="TreeGrafter"/>
</dbReference>
<dbReference type="NCBIfam" id="NF004127">
    <property type="entry name" value="PRK05617.1"/>
    <property type="match status" value="1"/>
</dbReference>
<evidence type="ECO:0000313" key="6">
    <source>
        <dbReference type="Proteomes" id="UP000054695"/>
    </source>
</evidence>
<dbReference type="InterPro" id="IPR029045">
    <property type="entry name" value="ClpP/crotonase-like_dom_sf"/>
</dbReference>
<comment type="catalytic activity">
    <reaction evidence="1">
        <text>3-hydroxy-2-methylpropanoyl-CoA + H2O = 3-hydroxy-2-methylpropanoate + CoA + H(+)</text>
        <dbReference type="Rhea" id="RHEA:20888"/>
        <dbReference type="ChEBI" id="CHEBI:11805"/>
        <dbReference type="ChEBI" id="CHEBI:15377"/>
        <dbReference type="ChEBI" id="CHEBI:15378"/>
        <dbReference type="ChEBI" id="CHEBI:57287"/>
        <dbReference type="ChEBI" id="CHEBI:57340"/>
        <dbReference type="EC" id="3.1.2.4"/>
    </reaction>
</comment>
<protein>
    <recommendedName>
        <fullName evidence="2">3-hydroxyisobutyryl-CoA hydrolase</fullName>
        <ecNumber evidence="2">3.1.2.4</ecNumber>
    </recommendedName>
</protein>
<organism evidence="5 6">
    <name type="scientific">Legionella bozemanae</name>
    <name type="common">Fluoribacter bozemanae</name>
    <dbReference type="NCBI Taxonomy" id="447"/>
    <lineage>
        <taxon>Bacteria</taxon>
        <taxon>Pseudomonadati</taxon>
        <taxon>Pseudomonadota</taxon>
        <taxon>Gammaproteobacteria</taxon>
        <taxon>Legionellales</taxon>
        <taxon>Legionellaceae</taxon>
        <taxon>Legionella</taxon>
    </lineage>
</organism>
<evidence type="ECO:0000313" key="5">
    <source>
        <dbReference type="EMBL" id="KTC71268.1"/>
    </source>
</evidence>
<proteinExistence type="predicted"/>
<keyword evidence="6" id="KW-1185">Reference proteome</keyword>
<evidence type="ECO:0000259" key="4">
    <source>
        <dbReference type="Pfam" id="PF16113"/>
    </source>
</evidence>
<dbReference type="AlphaFoldDB" id="A0A0W0RJM6"/>
<evidence type="ECO:0000256" key="2">
    <source>
        <dbReference type="ARBA" id="ARBA00011915"/>
    </source>
</evidence>
<dbReference type="PANTHER" id="PTHR43176:SF3">
    <property type="entry name" value="3-HYDROXYISOBUTYRYL-COA HYDROLASE, MITOCHONDRIAL"/>
    <property type="match status" value="1"/>
</dbReference>
<dbReference type="PATRIC" id="fig|447.4.peg.3028"/>
<dbReference type="GO" id="GO:0003860">
    <property type="term" value="F:3-hydroxyisobutyryl-CoA hydrolase activity"/>
    <property type="evidence" value="ECO:0007669"/>
    <property type="project" value="UniProtKB-EC"/>
</dbReference>
<dbReference type="EC" id="3.1.2.4" evidence="2"/>
<comment type="caution">
    <text evidence="5">The sequence shown here is derived from an EMBL/GenBank/DDBJ whole genome shotgun (WGS) entry which is preliminary data.</text>
</comment>
<evidence type="ECO:0000256" key="3">
    <source>
        <dbReference type="ARBA" id="ARBA00022801"/>
    </source>
</evidence>
<dbReference type="CDD" id="cd06558">
    <property type="entry name" value="crotonase-like"/>
    <property type="match status" value="1"/>
</dbReference>
<dbReference type="SUPFAM" id="SSF52096">
    <property type="entry name" value="ClpP/crotonase"/>
    <property type="match status" value="1"/>
</dbReference>
<dbReference type="EMBL" id="LNXU01000032">
    <property type="protein sequence ID" value="KTC71268.1"/>
    <property type="molecule type" value="Genomic_DNA"/>
</dbReference>
<sequence length="350" mass="39061">MTDEVLFNQEGSLGVITLNRPGALNALTLNMILNIQRQLSLWQGDDTIHAVVVRAVSGNAFCAGGDIRSLYFTGQVNDAEQMQFFWHEYRLNHFIHHLGKPYISLIDGIVMGGGVGISMHGSHPIASERFVFAMPETGIGFFPDIGASYLLTRCPGYLGTYLGLTGNRLGPHDAVKAGLVKKMVSSEQMPALYDALMNEDLSIDAFERVNQCLQRFSFVPATEEVSQIKPLIDVCFAHPTVEMIRESLQSANTVWAEAVDNTLAQKSPLSLKVTLAQLQKAKGLSLAQCLQIDYDVVSHFMHDYDFYEGVRALLIDKDKKPQWHPARLDLVSEEMVQKYFERSHPGLEWV</sequence>
<dbReference type="Pfam" id="PF16113">
    <property type="entry name" value="ECH_2"/>
    <property type="match status" value="1"/>
</dbReference>
<keyword evidence="3" id="KW-0378">Hydrolase</keyword>
<dbReference type="STRING" id="447.Lboz_2845"/>
<dbReference type="PANTHER" id="PTHR43176">
    <property type="entry name" value="3-HYDROXYISOBUTYRYL-COA HYDROLASE-RELATED"/>
    <property type="match status" value="1"/>
</dbReference>
<gene>
    <name evidence="5" type="ORF">Lboz_2845</name>
</gene>
<reference evidence="5 6" key="1">
    <citation type="submission" date="2015-11" db="EMBL/GenBank/DDBJ databases">
        <title>Genomic analysis of 38 Legionella species identifies large and diverse effector repertoires.</title>
        <authorList>
            <person name="Burstein D."/>
            <person name="Amaro F."/>
            <person name="Zusman T."/>
            <person name="Lifshitz Z."/>
            <person name="Cohen O."/>
            <person name="Gilbert J.A."/>
            <person name="Pupko T."/>
            <person name="Shuman H.A."/>
            <person name="Segal G."/>
        </authorList>
    </citation>
    <scope>NUCLEOTIDE SEQUENCE [LARGE SCALE GENOMIC DNA]</scope>
    <source>
        <strain evidence="5 6">WIGA</strain>
    </source>
</reference>
<dbReference type="RefSeq" id="WP_058460427.1">
    <property type="nucleotide sequence ID" value="NZ_CAAAIY010000002.1"/>
</dbReference>
<evidence type="ECO:0000256" key="1">
    <source>
        <dbReference type="ARBA" id="ARBA00001709"/>
    </source>
</evidence>
<dbReference type="Gene3D" id="3.90.226.10">
    <property type="entry name" value="2-enoyl-CoA Hydratase, Chain A, domain 1"/>
    <property type="match status" value="1"/>
</dbReference>
<accession>A0A0W0RJM6</accession>
<dbReference type="OrthoDB" id="9790967at2"/>